<evidence type="ECO:0000313" key="9">
    <source>
        <dbReference type="Proteomes" id="UP000789508"/>
    </source>
</evidence>
<dbReference type="GO" id="GO:0003677">
    <property type="term" value="F:DNA binding"/>
    <property type="evidence" value="ECO:0007669"/>
    <property type="project" value="InterPro"/>
</dbReference>
<dbReference type="InterPro" id="IPR009072">
    <property type="entry name" value="Histone-fold"/>
</dbReference>
<evidence type="ECO:0000256" key="2">
    <source>
        <dbReference type="ARBA" id="ARBA00004629"/>
    </source>
</evidence>
<dbReference type="PANTHER" id="PTHR34832:SF1">
    <property type="entry name" value="CENTROMERE PROTEIN W"/>
    <property type="match status" value="1"/>
</dbReference>
<evidence type="ECO:0000256" key="5">
    <source>
        <dbReference type="ARBA" id="ARBA00023242"/>
    </source>
</evidence>
<accession>A0A9N8WFR2</accession>
<keyword evidence="5" id="KW-0539">Nucleus</keyword>
<dbReference type="GO" id="GO:0046982">
    <property type="term" value="F:protein heterodimerization activity"/>
    <property type="evidence" value="ECO:0007669"/>
    <property type="project" value="InterPro"/>
</dbReference>
<comment type="subcellular location">
    <subcellularLocation>
        <location evidence="2">Chromosome</location>
        <location evidence="2">Centromere</location>
        <location evidence="2">Kinetochore</location>
    </subcellularLocation>
    <subcellularLocation>
        <location evidence="1">Nucleus</location>
    </subcellularLocation>
</comment>
<sequence>MTRIYPRATLKKILKAHLPENQFSNNVDIMLYLDYIHFLQSLAEEANLEANSKKAKIIRKEHIDSVLENTLKRFDG</sequence>
<dbReference type="GO" id="GO:0000776">
    <property type="term" value="C:kinetochore"/>
    <property type="evidence" value="ECO:0007669"/>
    <property type="project" value="UniProtKB-KW"/>
</dbReference>
<keyword evidence="6" id="KW-0137">Centromere</keyword>
<dbReference type="GO" id="GO:0005654">
    <property type="term" value="C:nucleoplasm"/>
    <property type="evidence" value="ECO:0007669"/>
    <property type="project" value="TreeGrafter"/>
</dbReference>
<evidence type="ECO:0000256" key="1">
    <source>
        <dbReference type="ARBA" id="ARBA00004123"/>
    </source>
</evidence>
<dbReference type="GO" id="GO:0051382">
    <property type="term" value="P:kinetochore assembly"/>
    <property type="evidence" value="ECO:0007669"/>
    <property type="project" value="InterPro"/>
</dbReference>
<dbReference type="AlphaFoldDB" id="A0A9N8WFR2"/>
<dbReference type="GO" id="GO:0007059">
    <property type="term" value="P:chromosome segregation"/>
    <property type="evidence" value="ECO:0007669"/>
    <property type="project" value="TreeGrafter"/>
</dbReference>
<comment type="similarity">
    <text evidence="7">Belongs to the CENP-W/WIP1 family.</text>
</comment>
<dbReference type="EMBL" id="CAJVPS010000470">
    <property type="protein sequence ID" value="CAG8488371.1"/>
    <property type="molecule type" value="Genomic_DNA"/>
</dbReference>
<dbReference type="CDD" id="cd13732">
    <property type="entry name" value="HFD_CENP-W"/>
    <property type="match status" value="1"/>
</dbReference>
<dbReference type="InterPro" id="IPR052484">
    <property type="entry name" value="CENP-W/WIP1"/>
</dbReference>
<reference evidence="8" key="1">
    <citation type="submission" date="2021-06" db="EMBL/GenBank/DDBJ databases">
        <authorList>
            <person name="Kallberg Y."/>
            <person name="Tangrot J."/>
            <person name="Rosling A."/>
        </authorList>
    </citation>
    <scope>NUCLEOTIDE SEQUENCE</scope>
    <source>
        <strain evidence="8">FL130A</strain>
    </source>
</reference>
<evidence type="ECO:0000256" key="4">
    <source>
        <dbReference type="ARBA" id="ARBA00022838"/>
    </source>
</evidence>
<evidence type="ECO:0000256" key="6">
    <source>
        <dbReference type="ARBA" id="ARBA00023328"/>
    </source>
</evidence>
<protein>
    <submittedName>
        <fullName evidence="8">4835_t:CDS:1</fullName>
    </submittedName>
</protein>
<dbReference type="OrthoDB" id="2543597at2759"/>
<dbReference type="Proteomes" id="UP000789508">
    <property type="component" value="Unassembled WGS sequence"/>
</dbReference>
<name>A0A9N8WFR2_9GLOM</name>
<keyword evidence="9" id="KW-1185">Reference proteome</keyword>
<gene>
    <name evidence="8" type="ORF">ALEPTO_LOCUS2850</name>
</gene>
<dbReference type="Gene3D" id="1.10.20.10">
    <property type="entry name" value="Histone, subunit A"/>
    <property type="match status" value="1"/>
</dbReference>
<evidence type="ECO:0000313" key="8">
    <source>
        <dbReference type="EMBL" id="CAG8488371.1"/>
    </source>
</evidence>
<comment type="caution">
    <text evidence="8">The sequence shown here is derived from an EMBL/GenBank/DDBJ whole genome shotgun (WGS) entry which is preliminary data.</text>
</comment>
<evidence type="ECO:0000256" key="7">
    <source>
        <dbReference type="ARBA" id="ARBA00038432"/>
    </source>
</evidence>
<keyword evidence="4" id="KW-0995">Kinetochore</keyword>
<dbReference type="PANTHER" id="PTHR34832">
    <property type="entry name" value="CENTROMERE PROTEIN W"/>
    <property type="match status" value="1"/>
</dbReference>
<dbReference type="GO" id="GO:0000278">
    <property type="term" value="P:mitotic cell cycle"/>
    <property type="evidence" value="ECO:0007669"/>
    <property type="project" value="InterPro"/>
</dbReference>
<dbReference type="InterPro" id="IPR028847">
    <property type="entry name" value="CENP-W"/>
</dbReference>
<keyword evidence="3" id="KW-0158">Chromosome</keyword>
<dbReference type="SUPFAM" id="SSF47113">
    <property type="entry name" value="Histone-fold"/>
    <property type="match status" value="1"/>
</dbReference>
<dbReference type="Pfam" id="PF15510">
    <property type="entry name" value="CENP-W"/>
    <property type="match status" value="1"/>
</dbReference>
<organism evidence="8 9">
    <name type="scientific">Ambispora leptoticha</name>
    <dbReference type="NCBI Taxonomy" id="144679"/>
    <lineage>
        <taxon>Eukaryota</taxon>
        <taxon>Fungi</taxon>
        <taxon>Fungi incertae sedis</taxon>
        <taxon>Mucoromycota</taxon>
        <taxon>Glomeromycotina</taxon>
        <taxon>Glomeromycetes</taxon>
        <taxon>Archaeosporales</taxon>
        <taxon>Ambisporaceae</taxon>
        <taxon>Ambispora</taxon>
    </lineage>
</organism>
<evidence type="ECO:0000256" key="3">
    <source>
        <dbReference type="ARBA" id="ARBA00022454"/>
    </source>
</evidence>
<proteinExistence type="inferred from homology"/>